<dbReference type="GO" id="GO:0004124">
    <property type="term" value="F:cysteine synthase activity"/>
    <property type="evidence" value="ECO:0007669"/>
    <property type="project" value="UniProtKB-EC"/>
</dbReference>
<dbReference type="InterPro" id="IPR001926">
    <property type="entry name" value="TrpB-like_PALP"/>
</dbReference>
<comment type="caution">
    <text evidence="12">The sequence shown here is derived from an EMBL/GenBank/DDBJ whole genome shotgun (WGS) entry which is preliminary data.</text>
</comment>
<dbReference type="Proteomes" id="UP001519306">
    <property type="component" value="Unassembled WGS sequence"/>
</dbReference>
<comment type="cofactor">
    <cofactor evidence="1 10">
        <name>pyridoxal 5'-phosphate</name>
        <dbReference type="ChEBI" id="CHEBI:597326"/>
    </cofactor>
</comment>
<dbReference type="PANTHER" id="PTHR10314">
    <property type="entry name" value="CYSTATHIONINE BETA-SYNTHASE"/>
    <property type="match status" value="1"/>
</dbReference>
<reference evidence="12 13" key="1">
    <citation type="submission" date="2021-03" db="EMBL/GenBank/DDBJ databases">
        <title>Genomic Encyclopedia of Type Strains, Phase IV (KMG-IV): sequencing the most valuable type-strain genomes for metagenomic binning, comparative biology and taxonomic classification.</title>
        <authorList>
            <person name="Goeker M."/>
        </authorList>
    </citation>
    <scope>NUCLEOTIDE SEQUENCE [LARGE SCALE GENOMIC DNA]</scope>
    <source>
        <strain evidence="12 13">DSM 27563</strain>
    </source>
</reference>
<dbReference type="EC" id="2.5.1.47" evidence="4 10"/>
<dbReference type="InterPro" id="IPR036052">
    <property type="entry name" value="TrpB-like_PALP_sf"/>
</dbReference>
<dbReference type="EMBL" id="JAGGLJ010000008">
    <property type="protein sequence ID" value="MBP2025462.1"/>
    <property type="molecule type" value="Genomic_DNA"/>
</dbReference>
<dbReference type="SUPFAM" id="SSF53686">
    <property type="entry name" value="Tryptophan synthase beta subunit-like PLP-dependent enzymes"/>
    <property type="match status" value="1"/>
</dbReference>
<dbReference type="RefSeq" id="WP_210060756.1">
    <property type="nucleotide sequence ID" value="NZ_JAGGLJ010000008.1"/>
</dbReference>
<dbReference type="PROSITE" id="PS00901">
    <property type="entry name" value="CYS_SYNTHASE"/>
    <property type="match status" value="1"/>
</dbReference>
<name>A0ABS4KCH1_9FIRM</name>
<comment type="pathway">
    <text evidence="2">Amino-acid biosynthesis; L-cysteine biosynthesis; L-cysteine from L-serine: step 2/2.</text>
</comment>
<keyword evidence="13" id="KW-1185">Reference proteome</keyword>
<evidence type="ECO:0000256" key="8">
    <source>
        <dbReference type="ARBA" id="ARBA00023192"/>
    </source>
</evidence>
<evidence type="ECO:0000313" key="13">
    <source>
        <dbReference type="Proteomes" id="UP001519306"/>
    </source>
</evidence>
<proteinExistence type="inferred from homology"/>
<dbReference type="CDD" id="cd01561">
    <property type="entry name" value="CBS_like"/>
    <property type="match status" value="1"/>
</dbReference>
<evidence type="ECO:0000256" key="10">
    <source>
        <dbReference type="RuleBase" id="RU003985"/>
    </source>
</evidence>
<evidence type="ECO:0000256" key="9">
    <source>
        <dbReference type="ARBA" id="ARBA00047931"/>
    </source>
</evidence>
<organism evidence="12 13">
    <name type="scientific">Peptoniphilus stercorisuis</name>
    <dbReference type="NCBI Taxonomy" id="1436965"/>
    <lineage>
        <taxon>Bacteria</taxon>
        <taxon>Bacillati</taxon>
        <taxon>Bacillota</taxon>
        <taxon>Tissierellia</taxon>
        <taxon>Tissierellales</taxon>
        <taxon>Peptoniphilaceae</taxon>
        <taxon>Peptoniphilus</taxon>
    </lineage>
</organism>
<evidence type="ECO:0000256" key="4">
    <source>
        <dbReference type="ARBA" id="ARBA00012681"/>
    </source>
</evidence>
<dbReference type="Pfam" id="PF00291">
    <property type="entry name" value="PALP"/>
    <property type="match status" value="1"/>
</dbReference>
<gene>
    <name evidence="12" type="ORF">J2Z71_000995</name>
</gene>
<comment type="catalytic activity">
    <reaction evidence="9 10">
        <text>O-acetyl-L-serine + hydrogen sulfide = L-cysteine + acetate</text>
        <dbReference type="Rhea" id="RHEA:14829"/>
        <dbReference type="ChEBI" id="CHEBI:29919"/>
        <dbReference type="ChEBI" id="CHEBI:30089"/>
        <dbReference type="ChEBI" id="CHEBI:35235"/>
        <dbReference type="ChEBI" id="CHEBI:58340"/>
        <dbReference type="EC" id="2.5.1.47"/>
    </reaction>
</comment>
<comment type="similarity">
    <text evidence="3 10">Belongs to the cysteine synthase/cystathionine beta-synthase family.</text>
</comment>
<keyword evidence="6 10" id="KW-0808">Transferase</keyword>
<evidence type="ECO:0000259" key="11">
    <source>
        <dbReference type="Pfam" id="PF00291"/>
    </source>
</evidence>
<dbReference type="NCBIfam" id="TIGR01136">
    <property type="entry name" value="cysKM"/>
    <property type="match status" value="1"/>
</dbReference>
<evidence type="ECO:0000256" key="6">
    <source>
        <dbReference type="ARBA" id="ARBA00022679"/>
    </source>
</evidence>
<evidence type="ECO:0000256" key="7">
    <source>
        <dbReference type="ARBA" id="ARBA00022898"/>
    </source>
</evidence>
<feature type="domain" description="Tryptophan synthase beta chain-like PALP" evidence="11">
    <location>
        <begin position="8"/>
        <end position="290"/>
    </location>
</feature>
<dbReference type="InterPro" id="IPR005856">
    <property type="entry name" value="Cys_synth"/>
</dbReference>
<evidence type="ECO:0000256" key="5">
    <source>
        <dbReference type="ARBA" id="ARBA00022605"/>
    </source>
</evidence>
<keyword evidence="5 10" id="KW-0028">Amino-acid biosynthesis</keyword>
<evidence type="ECO:0000256" key="2">
    <source>
        <dbReference type="ARBA" id="ARBA00004962"/>
    </source>
</evidence>
<sequence>MLYKNIVDAIGRTPIVKLNTLDKENSAEIFAKLEYFNPGSSIKDRPAYYIIKNMIEDKKLKENDTIVEATSGNMGIGLAMVASALGYKIIIVMPDTMSVERQKIISAYGAELVLTKGSLGMPGAIEKAEEIASKDGYVMAYQFENKNNVLAHEKTTALEILEDLKDVDAIVAGVGTGGTITGIAKVLKENNKNIKVFAVEPKDSAVLSGEEKGSHKIQGIGAGFIPNILDMNVIDEVIKVSNEDAYNASRELARTEGILMGISGGAALVGAKEVAKKLGSGKKVLYIAPDNGERYLSTDLY</sequence>
<accession>A0ABS4KCH1</accession>
<keyword evidence="8 10" id="KW-0198">Cysteine biosynthesis</keyword>
<evidence type="ECO:0000256" key="1">
    <source>
        <dbReference type="ARBA" id="ARBA00001933"/>
    </source>
</evidence>
<evidence type="ECO:0000256" key="3">
    <source>
        <dbReference type="ARBA" id="ARBA00007103"/>
    </source>
</evidence>
<dbReference type="InterPro" id="IPR050214">
    <property type="entry name" value="Cys_Synth/Cystath_Beta-Synth"/>
</dbReference>
<dbReference type="InterPro" id="IPR001216">
    <property type="entry name" value="P-phosphate_BS"/>
</dbReference>
<dbReference type="Gene3D" id="3.40.50.1100">
    <property type="match status" value="2"/>
</dbReference>
<keyword evidence="7 10" id="KW-0663">Pyridoxal phosphate</keyword>
<protein>
    <recommendedName>
        <fullName evidence="4 10">Cysteine synthase</fullName>
        <ecNumber evidence="4 10">2.5.1.47</ecNumber>
    </recommendedName>
</protein>
<dbReference type="InterPro" id="IPR005859">
    <property type="entry name" value="CysK"/>
</dbReference>
<dbReference type="NCBIfam" id="TIGR01139">
    <property type="entry name" value="cysK"/>
    <property type="match status" value="1"/>
</dbReference>
<evidence type="ECO:0000313" key="12">
    <source>
        <dbReference type="EMBL" id="MBP2025462.1"/>
    </source>
</evidence>